<evidence type="ECO:0000256" key="1">
    <source>
        <dbReference type="SAM" id="Coils"/>
    </source>
</evidence>
<dbReference type="PANTHER" id="PTHR45615:SF80">
    <property type="entry name" value="GRIP DOMAIN-CONTAINING PROTEIN"/>
    <property type="match status" value="1"/>
</dbReference>
<keyword evidence="3" id="KW-1185">Reference proteome</keyword>
<comment type="caution">
    <text evidence="2">The sequence shown here is derived from an EMBL/GenBank/DDBJ whole genome shotgun (WGS) entry which is preliminary data.</text>
</comment>
<dbReference type="EMBL" id="BAABGY010000007">
    <property type="protein sequence ID" value="GAA4328588.1"/>
    <property type="molecule type" value="Genomic_DNA"/>
</dbReference>
<feature type="coiled-coil region" evidence="1">
    <location>
        <begin position="1421"/>
        <end position="1455"/>
    </location>
</feature>
<feature type="coiled-coil region" evidence="1">
    <location>
        <begin position="1345"/>
        <end position="1372"/>
    </location>
</feature>
<dbReference type="RefSeq" id="WP_345255296.1">
    <property type="nucleotide sequence ID" value="NZ_BAABGY010000007.1"/>
</dbReference>
<evidence type="ECO:0008006" key="4">
    <source>
        <dbReference type="Google" id="ProtNLM"/>
    </source>
</evidence>
<accession>A0ABP8GQV3</accession>
<sequence>MGNVNVNGAPLEFTAAIDDKGFNASLQKLEQGIEASVRRQIEANKEAEKAQAEYSRMIVSTGQAFKALDAGVQGQIKQLTSLQSELAKVKEAQDLLSERKELGLIGTDTANSSMAALVARERELSAAIGQVSKQMETSDAIMRAATGSLLEKSLQLANLKEQYVALSEADRNNADIGGKLLTNIQALDEEVRAVNAGMQSVQKNALGSINARLEALSKLKEEYSALSETDRNSSVGRGMLANIQQIDAEVRTLNGSFQAIAANAAGSLNEKMATLSRLKNEYAALAAVDRDSDIGKALRENIQGVEQEVQKINGAFGDTNSLVSDAVAAIAAYASLASMGSFLSDVIAVRGEFQKLEAVLTNSLGSKGAAQESLQMISEYVARTPFELKEVADSYVKLVNQGFKPTRDEIASIGDLAASTGKQFDQLAEAIIDAQTGEFERLKEFGVRASKEGDRITFTFRDQKTVVEDSNEAIRNYLVSLGKVEGVAGATAAISATLEGQISNLRDAWTRMLNDVGQSGEGVFSTAIAAATSLVENYRTVVDILKTLVLSYGAYRAAMIANSVITVQYSVATRGLSIAQTLQATATTISKRAMDALNLSMKANPAGLVAAAVAGLISYLVFFKDSATEARQAQDLLNDAQSDASAKFAEQEGAIRGYVEELKNQNLSEQARLDAYTKLKNIAPDIIGQLTFQAAKTTDLTDATNVYIASLRQRLDLEANQEAYKAARKQREDAFALAEAARKRQGGSNQESTTRVQGAAATVVSELTEYGQAVKAFREADRVVLDVERKIKSSVENTEQAITDRIAVLQKEQAMFGTNSERYKEYAAQITSLNNQLAKLRSGKKEDAPARTLEVIDKEIKAEKEKQQQFSASSAQYKAYQETIAKLEAERERIVGKSKTQQKAQQTEENKANAALEKRTKLLEDIAGWQREADRTGMVKEASEMDKVNAKWDERLSLVAEYNEYIRKFNKEHKTNLPLIGQDILKKINDARTQEVGNVGFKEDAEKYKTHLDEMKSVFEKYEEAKKQIGSVKAAELYREQIQGFESYEQFLMMEFAKLQPKIKAGVANIAEQLKFEDVVKKLTAIGTQSAEQQINNIVRVVTATATAATRRQQIEDKYAKDLAILQANYAGEEFEQRKKLLDQARQDELDAVQDSVNKQSEAYKQLNKDITFYSREAIRGQIDAIKRLLTGKDLSPVMRKQLEAQRDSLQEIYDQSKISPEAREAAKEFGKMADKLGQVSGIMSGLSGIAANFDGELASVLDTMSQMASVGQDVFTAVSQFASGNILGGVTSVIGGIGKALGIGRAAREEERRREQEARQFQFDMFLGAQDLLELERERTREAVKRGKLTIDALNAEKALLQQQRVAAQQQFAFLLGELQKHTGKSTKRVDFGFGIVRSFIEDFSLAGKSYEELEQLFVRGQLQDNARALFEQLQELKQEGVDIDRMLEENKRQAMELFTGTTETSIADTIISGFQNGLSGAADFASSFEDMMKQAILNSLKFKYLEGPLKDFYAEFAAASESDGQLTSAEIAALQGMYNDIINGASQQFQSLQQLTGLNFSGAGAAARTLTGEVKNLTEETGSILAGRIGAIQMMMNEMLGMHRAAQGNLNDIVANTGNTVIELRRLNQRFDRYETGQSKINVIA</sequence>
<proteinExistence type="predicted"/>
<name>A0ABP8GQV3_9BACT</name>
<organism evidence="2 3">
    <name type="scientific">Flaviaesturariibacter amylovorans</name>
    <dbReference type="NCBI Taxonomy" id="1084520"/>
    <lineage>
        <taxon>Bacteria</taxon>
        <taxon>Pseudomonadati</taxon>
        <taxon>Bacteroidota</taxon>
        <taxon>Chitinophagia</taxon>
        <taxon>Chitinophagales</taxon>
        <taxon>Chitinophagaceae</taxon>
        <taxon>Flaviaestuariibacter</taxon>
    </lineage>
</organism>
<evidence type="ECO:0000313" key="2">
    <source>
        <dbReference type="EMBL" id="GAA4328588.1"/>
    </source>
</evidence>
<reference evidence="3" key="1">
    <citation type="journal article" date="2019" name="Int. J. Syst. Evol. Microbiol.">
        <title>The Global Catalogue of Microorganisms (GCM) 10K type strain sequencing project: providing services to taxonomists for standard genome sequencing and annotation.</title>
        <authorList>
            <consortium name="The Broad Institute Genomics Platform"/>
            <consortium name="The Broad Institute Genome Sequencing Center for Infectious Disease"/>
            <person name="Wu L."/>
            <person name="Ma J."/>
        </authorList>
    </citation>
    <scope>NUCLEOTIDE SEQUENCE [LARGE SCALE GENOMIC DNA]</scope>
    <source>
        <strain evidence="3">JCM 17919</strain>
    </source>
</reference>
<feature type="coiled-coil region" evidence="1">
    <location>
        <begin position="870"/>
        <end position="917"/>
    </location>
</feature>
<feature type="coiled-coil region" evidence="1">
    <location>
        <begin position="149"/>
        <end position="204"/>
    </location>
</feature>
<keyword evidence="1" id="KW-0175">Coiled coil</keyword>
<evidence type="ECO:0000313" key="3">
    <source>
        <dbReference type="Proteomes" id="UP001501725"/>
    </source>
</evidence>
<protein>
    <recommendedName>
        <fullName evidence="4">Phage tail tape measure protein</fullName>
    </recommendedName>
</protein>
<feature type="coiled-coil region" evidence="1">
    <location>
        <begin position="33"/>
        <end position="99"/>
    </location>
</feature>
<dbReference type="PANTHER" id="PTHR45615">
    <property type="entry name" value="MYOSIN HEAVY CHAIN, NON-MUSCLE"/>
    <property type="match status" value="1"/>
</dbReference>
<dbReference type="Proteomes" id="UP001501725">
    <property type="component" value="Unassembled WGS sequence"/>
</dbReference>
<feature type="coiled-coil region" evidence="1">
    <location>
        <begin position="1150"/>
        <end position="1220"/>
    </location>
</feature>
<gene>
    <name evidence="2" type="ORF">GCM10023184_18550</name>
</gene>